<evidence type="ECO:0000313" key="2">
    <source>
        <dbReference type="EMBL" id="MBC2600801.1"/>
    </source>
</evidence>
<keyword evidence="1" id="KW-0732">Signal</keyword>
<sequence length="237" mass="25001">MRTRNMYLFSSAVPGLSASLTHADSFSIDYQFTGGSQNPNTISGDISGDSAAFTGYDNKFGFSSSSNTAYIRTTATPSSMDSGKYLSFTISPTVSGESLFMDTFSFSLGGGGTEQAAPFTAFAKVRAGHPDDDFDTLPDLLFTPGGVTTPSHSAPGGGENSFSSFTADLSDAYYQGLDEITFRIYLFDDVNSAYSFTRIDDMSATGTAAIPEPATSALLTAVGGLLVCVHLKRNGRR</sequence>
<feature type="chain" id="PRO_5030602465" description="PEP-CTERM sorting domain-containing protein" evidence="1">
    <location>
        <begin position="24"/>
        <end position="237"/>
    </location>
</feature>
<evidence type="ECO:0000256" key="1">
    <source>
        <dbReference type="SAM" id="SignalP"/>
    </source>
</evidence>
<proteinExistence type="predicted"/>
<keyword evidence="3" id="KW-1185">Reference proteome</keyword>
<comment type="caution">
    <text evidence="2">The sequence shown here is derived from an EMBL/GenBank/DDBJ whole genome shotgun (WGS) entry which is preliminary data.</text>
</comment>
<dbReference type="Proteomes" id="UP000525652">
    <property type="component" value="Unassembled WGS sequence"/>
</dbReference>
<name>A0A7X1E377_9BACT</name>
<evidence type="ECO:0000313" key="3">
    <source>
        <dbReference type="Proteomes" id="UP000525652"/>
    </source>
</evidence>
<protein>
    <recommendedName>
        <fullName evidence="4">PEP-CTERM sorting domain-containing protein</fullName>
    </recommendedName>
</protein>
<accession>A0A7X1E377</accession>
<dbReference type="RefSeq" id="WP_185691539.1">
    <property type="nucleotide sequence ID" value="NZ_JACHVA010000036.1"/>
</dbReference>
<gene>
    <name evidence="2" type="ORF">H5P30_03285</name>
</gene>
<dbReference type="EMBL" id="JACHVA010000036">
    <property type="protein sequence ID" value="MBC2600801.1"/>
    <property type="molecule type" value="Genomic_DNA"/>
</dbReference>
<organism evidence="2 3">
    <name type="scientific">Puniceicoccus vermicola</name>
    <dbReference type="NCBI Taxonomy" id="388746"/>
    <lineage>
        <taxon>Bacteria</taxon>
        <taxon>Pseudomonadati</taxon>
        <taxon>Verrucomicrobiota</taxon>
        <taxon>Opitutia</taxon>
        <taxon>Puniceicoccales</taxon>
        <taxon>Puniceicoccaceae</taxon>
        <taxon>Puniceicoccus</taxon>
    </lineage>
</organism>
<feature type="signal peptide" evidence="1">
    <location>
        <begin position="1"/>
        <end position="23"/>
    </location>
</feature>
<dbReference type="AlphaFoldDB" id="A0A7X1E377"/>
<evidence type="ECO:0008006" key="4">
    <source>
        <dbReference type="Google" id="ProtNLM"/>
    </source>
</evidence>
<reference evidence="2 3" key="1">
    <citation type="submission" date="2020-07" db="EMBL/GenBank/DDBJ databases">
        <authorList>
            <person name="Feng X."/>
        </authorList>
    </citation>
    <scope>NUCLEOTIDE SEQUENCE [LARGE SCALE GENOMIC DNA]</scope>
    <source>
        <strain evidence="2 3">JCM14086</strain>
    </source>
</reference>